<dbReference type="SMART" id="SM00278">
    <property type="entry name" value="HhH1"/>
    <property type="match status" value="2"/>
</dbReference>
<dbReference type="InterPro" id="IPR004509">
    <property type="entry name" value="Competence_ComEA_HhH"/>
</dbReference>
<evidence type="ECO:0000313" key="4">
    <source>
        <dbReference type="Proteomes" id="UP000461768"/>
    </source>
</evidence>
<keyword evidence="1" id="KW-0472">Membrane</keyword>
<dbReference type="Gene3D" id="3.10.560.10">
    <property type="entry name" value="Outer membrane lipoprotein wza domain like"/>
    <property type="match status" value="1"/>
</dbReference>
<dbReference type="Pfam" id="PF12836">
    <property type="entry name" value="HHH_3"/>
    <property type="match status" value="1"/>
</dbReference>
<name>A0A7V7QNC7_9FIRM</name>
<dbReference type="NCBIfam" id="TIGR00426">
    <property type="entry name" value="competence protein ComEA helix-hairpin-helix repeat region"/>
    <property type="match status" value="1"/>
</dbReference>
<dbReference type="PROSITE" id="PS51257">
    <property type="entry name" value="PROKAR_LIPOPROTEIN"/>
    <property type="match status" value="1"/>
</dbReference>
<dbReference type="PANTHER" id="PTHR21180">
    <property type="entry name" value="ENDONUCLEASE/EXONUCLEASE/PHOSPHATASE FAMILY DOMAIN-CONTAINING PROTEIN 1"/>
    <property type="match status" value="1"/>
</dbReference>
<reference evidence="3 4" key="1">
    <citation type="submission" date="2019-09" db="EMBL/GenBank/DDBJ databases">
        <authorList>
            <person name="Valk L.C."/>
        </authorList>
    </citation>
    <scope>NUCLEOTIDE SEQUENCE [LARGE SCALE GENOMIC DNA]</scope>
    <source>
        <strain evidence="3">GalUA</strain>
    </source>
</reference>
<dbReference type="GO" id="GO:0003677">
    <property type="term" value="F:DNA binding"/>
    <property type="evidence" value="ECO:0007669"/>
    <property type="project" value="InterPro"/>
</dbReference>
<dbReference type="EMBL" id="WAGX01000003">
    <property type="protein sequence ID" value="KAB1440434.1"/>
    <property type="molecule type" value="Genomic_DNA"/>
</dbReference>
<dbReference type="GO" id="GO:0006281">
    <property type="term" value="P:DNA repair"/>
    <property type="evidence" value="ECO:0007669"/>
    <property type="project" value="InterPro"/>
</dbReference>
<evidence type="ECO:0000259" key="2">
    <source>
        <dbReference type="SMART" id="SM00278"/>
    </source>
</evidence>
<organism evidence="3 4">
    <name type="scientific">Candidatus Galacturonatibacter soehngenii</name>
    <dbReference type="NCBI Taxonomy" id="2307010"/>
    <lineage>
        <taxon>Bacteria</taxon>
        <taxon>Bacillati</taxon>
        <taxon>Bacillota</taxon>
        <taxon>Clostridia</taxon>
        <taxon>Lachnospirales</taxon>
        <taxon>Lachnospiraceae</taxon>
        <taxon>Candidatus Galacturonatibacter</taxon>
    </lineage>
</organism>
<dbReference type="PANTHER" id="PTHR21180:SF32">
    <property type="entry name" value="ENDONUCLEASE_EXONUCLEASE_PHOSPHATASE FAMILY DOMAIN-CONTAINING PROTEIN 1"/>
    <property type="match status" value="1"/>
</dbReference>
<evidence type="ECO:0000256" key="1">
    <source>
        <dbReference type="SAM" id="Phobius"/>
    </source>
</evidence>
<dbReference type="AlphaFoldDB" id="A0A7V7QNC7"/>
<dbReference type="SUPFAM" id="SSF47781">
    <property type="entry name" value="RuvA domain 2-like"/>
    <property type="match status" value="1"/>
</dbReference>
<comment type="caution">
    <text evidence="3">The sequence shown here is derived from an EMBL/GenBank/DDBJ whole genome shotgun (WGS) entry which is preliminary data.</text>
</comment>
<dbReference type="Pfam" id="PF10531">
    <property type="entry name" value="SLBB"/>
    <property type="match status" value="1"/>
</dbReference>
<keyword evidence="1" id="KW-1133">Transmembrane helix</keyword>
<dbReference type="InterPro" id="IPR010994">
    <property type="entry name" value="RuvA_2-like"/>
</dbReference>
<sequence length="201" mass="21870">MQKDKVIKIGILFITIVVCGFLYSCSDGQKTKVMIEEQSAASNEIEKVDVPSDTQAQTKEDTLSYVYICGEVMSPGVYQVEEGARLYQVVEMAGGLLETAAPNYLNLAESVTDGQKIVVPTIDEANEMAIVESESADGLVNINTANEETLTTLPGIGASKAKNIIKYRESKGGFQTIEELMEIDGIKEGVFQKVKDMITVK</sequence>
<reference evidence="3 4" key="2">
    <citation type="submission" date="2020-02" db="EMBL/GenBank/DDBJ databases">
        <title>Candidatus Galacturonibacter soehngenii shows hetero-acetogenic catabolism of galacturonic acid but lacks a canonical carbon monoxide dehydrogenase/acetyl-CoA synthase complex.</title>
        <authorList>
            <person name="Diender M."/>
            <person name="Stouten G.R."/>
            <person name="Petersen J.F."/>
            <person name="Nielsen P.H."/>
            <person name="Dueholm M.S."/>
            <person name="Pronk J.T."/>
            <person name="Van Loosdrecht M.C.M."/>
        </authorList>
    </citation>
    <scope>NUCLEOTIDE SEQUENCE [LARGE SCALE GENOMIC DNA]</scope>
    <source>
        <strain evidence="3">GalUA</strain>
    </source>
</reference>
<keyword evidence="4" id="KW-1185">Reference proteome</keyword>
<dbReference type="OrthoDB" id="9790239at2"/>
<feature type="domain" description="Helix-hairpin-helix DNA-binding motif class 1" evidence="2">
    <location>
        <begin position="148"/>
        <end position="167"/>
    </location>
</feature>
<protein>
    <recommendedName>
        <fullName evidence="2">Helix-hairpin-helix DNA-binding motif class 1 domain-containing protein</fullName>
    </recommendedName>
</protein>
<feature type="domain" description="Helix-hairpin-helix DNA-binding motif class 1" evidence="2">
    <location>
        <begin position="178"/>
        <end position="197"/>
    </location>
</feature>
<dbReference type="InterPro" id="IPR019554">
    <property type="entry name" value="Soluble_ligand-bd"/>
</dbReference>
<dbReference type="RefSeq" id="WP_151140867.1">
    <property type="nucleotide sequence ID" value="NZ_WAGX01000003.1"/>
</dbReference>
<keyword evidence="1" id="KW-0812">Transmembrane</keyword>
<proteinExistence type="predicted"/>
<feature type="transmembrane region" description="Helical" evidence="1">
    <location>
        <begin position="6"/>
        <end position="25"/>
    </location>
</feature>
<dbReference type="GO" id="GO:0015627">
    <property type="term" value="C:type II protein secretion system complex"/>
    <property type="evidence" value="ECO:0007669"/>
    <property type="project" value="TreeGrafter"/>
</dbReference>
<dbReference type="GO" id="GO:0015628">
    <property type="term" value="P:protein secretion by the type II secretion system"/>
    <property type="evidence" value="ECO:0007669"/>
    <property type="project" value="TreeGrafter"/>
</dbReference>
<dbReference type="InterPro" id="IPR003583">
    <property type="entry name" value="Hlx-hairpin-Hlx_DNA-bd_motif"/>
</dbReference>
<accession>A0A7V7QNC7</accession>
<dbReference type="InterPro" id="IPR051675">
    <property type="entry name" value="Endo/Exo/Phosphatase_dom_1"/>
</dbReference>
<dbReference type="Gene3D" id="1.10.150.310">
    <property type="entry name" value="Tex RuvX-like domain-like"/>
    <property type="match status" value="1"/>
</dbReference>
<evidence type="ECO:0000313" key="3">
    <source>
        <dbReference type="EMBL" id="KAB1440434.1"/>
    </source>
</evidence>
<dbReference type="Proteomes" id="UP000461768">
    <property type="component" value="Unassembled WGS sequence"/>
</dbReference>
<gene>
    <name evidence="3" type="ORF">F7O84_00965</name>
</gene>